<evidence type="ECO:0000256" key="1">
    <source>
        <dbReference type="SAM" id="MobiDB-lite"/>
    </source>
</evidence>
<dbReference type="SUPFAM" id="SSF54919">
    <property type="entry name" value="Nucleoside diphosphate kinase, NDK"/>
    <property type="match status" value="1"/>
</dbReference>
<dbReference type="GO" id="GO:0016281">
    <property type="term" value="C:eukaryotic translation initiation factor 4F complex"/>
    <property type="evidence" value="ECO:0007669"/>
    <property type="project" value="TreeGrafter"/>
</dbReference>
<reference evidence="4" key="1">
    <citation type="submission" date="2019-02" db="EMBL/GenBank/DDBJ databases">
        <title>FDA dAtabase for Regulatory Grade micrObial Sequences (FDA-ARGOS): Supporting development and validation of Infectious Disease Dx tests.</title>
        <authorList>
            <person name="Duncan R."/>
            <person name="Fisher C."/>
            <person name="Tallon L."/>
            <person name="Sadzewicz L."/>
            <person name="Sengamalay N."/>
            <person name="Ott S."/>
            <person name="Godinez A."/>
            <person name="Nagaraj S."/>
            <person name="Vavikolanu K."/>
            <person name="Nadendla S."/>
            <person name="Aluvathingal J."/>
            <person name="Sichtig H."/>
        </authorList>
    </citation>
    <scope>NUCLEOTIDE SEQUENCE [LARGE SCALE GENOMIC DNA]</scope>
    <source>
        <strain evidence="4">FDAARGOS_361</strain>
    </source>
</reference>
<evidence type="ECO:0000313" key="4">
    <source>
        <dbReference type="Proteomes" id="UP000318447"/>
    </source>
</evidence>
<dbReference type="VEuPathDB" id="TriTrypDB:LDHU3_10.1510"/>
<feature type="region of interest" description="Disordered" evidence="1">
    <location>
        <begin position="137"/>
        <end position="162"/>
    </location>
</feature>
<dbReference type="GO" id="GO:0003729">
    <property type="term" value="F:mRNA binding"/>
    <property type="evidence" value="ECO:0007669"/>
    <property type="project" value="TreeGrafter"/>
</dbReference>
<dbReference type="InterPro" id="IPR036850">
    <property type="entry name" value="NDK-like_dom_sf"/>
</dbReference>
<dbReference type="Gene3D" id="3.30.70.141">
    <property type="entry name" value="Nucleoside diphosphate kinase-like domain"/>
    <property type="match status" value="1"/>
</dbReference>
<dbReference type="VEuPathDB" id="TriTrypDB:LdCL_100018600"/>
<name>A0A504XK99_LEIDO</name>
<dbReference type="AlphaFoldDB" id="A0A504XK99"/>
<feature type="domain" description="MIF4G" evidence="2">
    <location>
        <begin position="570"/>
        <end position="794"/>
    </location>
</feature>
<feature type="region of interest" description="Disordered" evidence="1">
    <location>
        <begin position="174"/>
        <end position="199"/>
    </location>
</feature>
<dbReference type="VEuPathDB" id="TriTrypDB:LDHU3_10.1520"/>
<dbReference type="EMBL" id="RHLC01000036">
    <property type="protein sequence ID" value="TPP46560.1"/>
    <property type="molecule type" value="Genomic_DNA"/>
</dbReference>
<dbReference type="GO" id="GO:0003743">
    <property type="term" value="F:translation initiation factor activity"/>
    <property type="evidence" value="ECO:0007669"/>
    <property type="project" value="TreeGrafter"/>
</dbReference>
<feature type="region of interest" description="Disordered" evidence="1">
    <location>
        <begin position="100"/>
        <end position="123"/>
    </location>
</feature>
<dbReference type="Proteomes" id="UP000318447">
    <property type="component" value="Unassembled WGS sequence"/>
</dbReference>
<proteinExistence type="predicted"/>
<feature type="compositionally biased region" description="Low complexity" evidence="1">
    <location>
        <begin position="102"/>
        <end position="117"/>
    </location>
</feature>
<dbReference type="VEuPathDB" id="TriTrypDB:LdCL_100018500"/>
<dbReference type="InterPro" id="IPR003890">
    <property type="entry name" value="MIF4G-like_typ-3"/>
</dbReference>
<comment type="caution">
    <text evidence="3">The sequence shown here is derived from an EMBL/GenBank/DDBJ whole genome shotgun (WGS) entry which is preliminary data.</text>
</comment>
<evidence type="ECO:0000259" key="2">
    <source>
        <dbReference type="SMART" id="SM00543"/>
    </source>
</evidence>
<dbReference type="FunFam" id="1.25.40.180:FF:000087">
    <property type="entry name" value="Putative eukaryotic translation initation factor 4 gamma"/>
    <property type="match status" value="1"/>
</dbReference>
<dbReference type="SUPFAM" id="SSF48371">
    <property type="entry name" value="ARM repeat"/>
    <property type="match status" value="2"/>
</dbReference>
<dbReference type="SMART" id="SM00543">
    <property type="entry name" value="MIF4G"/>
    <property type="match status" value="1"/>
</dbReference>
<dbReference type="PANTHER" id="PTHR23253:SF27">
    <property type="entry name" value="MIF4G DOMAIN-CONTAINING PROTEIN"/>
    <property type="match status" value="1"/>
</dbReference>
<feature type="region of interest" description="Disordered" evidence="1">
    <location>
        <begin position="800"/>
        <end position="834"/>
    </location>
</feature>
<gene>
    <name evidence="3" type="ORF">CGC21_23335</name>
</gene>
<dbReference type="VEuPathDB" id="TriTrypDB:LdBPK_101160.1"/>
<sequence>MTTQDEGAEPQWTLLVCMPECQAAHASIVRELRDAGVDVVERRFVLTPDQALTIAQQYAHLRRRAAARQFSTSTAAEAEAVKTSSQPFLSEARHRLWSETLSQQQPQQGQHPQSQQQAESRAVSGQLLDSIMRLAQGHRAHQQSGPPRVPSPGKGADGACEVAPRPSLSALLSLRGKRTSSDGASSEPTLSSQHTAHTAASAAITDTTAAGTVTPALYQRSLPGALSSSSATASPKLCTPAKDSHMFITDPQVWQQVASLLQGGTVLVLLLRAVNAVERLVRLAGPQDPLEARRVVPGSWSARYGVDEARMGVYTPSNLADARVAVEAVFGGAYADETAHGKPRLSLEREAYEVARASPATEDSPATPLSFAQILPTLRAGVPAAQRISYYTGVQGPTASAATTFATIPTAAAEGIDAVAPAEQAATDADGSMMPAVAMGPDPAVCPSATPQYPQRQERLGELDDLLPFWTARSLEARVQASAPSSRTTTAVVPSEVSYPEDHIYDVEDFIKLRKCQAPVPSEVMEYARAMWKEMPENMDDMENNSLRDNLFREQNASTMSKVMTDRKINNEVLGILGKVTASNLEKMKKELTDLPIRQSTKEEIDEVIKVFFNKSTKPEDSCYTHLYVQLIAHLISSIGEREEAGRMIRNEVLRQCRSTFMNSGAEAVELEKRMATMSPEDAEMERIQFSGKQKANIQFLGLMFTSRLVRQKVVHAVLDSLLYGPGHRRHIPTDYSLIHFMELLQVCGPHLDAAFYEDPLPRYRETITELSNSHPQKRIQFLLQNFLETMNNNWVPLHGPGARRTEGGGSAAQGNTNNNGSGTLLNNNGRGGSLPTMPLAPMPIQEAQPRIPDYEEFSKVMDDFFMSSSVDEIVSIMSSIPPEVVVVYCTKWLGRYINTYKYTAERTRLGELFETLMKKGALTTEQAQEALLQHVQKSAEEELFTDIPKYFVHWASLIKHGHSVFPYSLHTKVLNMLVDHHVSMEVIANMVRDVEADTKPDQLKDLKPQDRFRVLQALLRYTPPMFVHEADDDQQPKQTVLDLVGTIDPEVTYFNELCTSYDDDNFHASPALSDMQKQSPFLCASAFFTFVRYDVNFLCTQYKELLRKIFTARPADTLLVEVYLQWKCLGCSHRFLFSFIRKVLDVVNNRLDVLNKLSAQLRTTFKEDTLVSLMEEAIKERK</sequence>
<feature type="compositionally biased region" description="Polar residues" evidence="1">
    <location>
        <begin position="181"/>
        <end position="194"/>
    </location>
</feature>
<evidence type="ECO:0000313" key="3">
    <source>
        <dbReference type="EMBL" id="TPP46560.1"/>
    </source>
</evidence>
<feature type="compositionally biased region" description="Low complexity" evidence="1">
    <location>
        <begin position="813"/>
        <end position="829"/>
    </location>
</feature>
<dbReference type="PANTHER" id="PTHR23253">
    <property type="entry name" value="EUKARYOTIC TRANSLATION INITIATION FACTOR 4 GAMMA"/>
    <property type="match status" value="1"/>
</dbReference>
<protein>
    <submittedName>
        <fullName evidence="3">MIF4G domain family protein</fullName>
    </submittedName>
</protein>
<dbReference type="Pfam" id="PF02854">
    <property type="entry name" value="MIF4G"/>
    <property type="match status" value="1"/>
</dbReference>
<dbReference type="InterPro" id="IPR016024">
    <property type="entry name" value="ARM-type_fold"/>
</dbReference>
<dbReference type="Gene3D" id="1.25.40.180">
    <property type="match status" value="2"/>
</dbReference>
<organism evidence="3 4">
    <name type="scientific">Leishmania donovani</name>
    <dbReference type="NCBI Taxonomy" id="5661"/>
    <lineage>
        <taxon>Eukaryota</taxon>
        <taxon>Discoba</taxon>
        <taxon>Euglenozoa</taxon>
        <taxon>Kinetoplastea</taxon>
        <taxon>Metakinetoplastina</taxon>
        <taxon>Trypanosomatida</taxon>
        <taxon>Trypanosomatidae</taxon>
        <taxon>Leishmaniinae</taxon>
        <taxon>Leishmania</taxon>
    </lineage>
</organism>
<accession>A0A504XK99</accession>